<evidence type="ECO:0000313" key="5">
    <source>
        <dbReference type="Proteomes" id="UP000184532"/>
    </source>
</evidence>
<evidence type="ECO:0000256" key="3">
    <source>
        <dbReference type="ARBA" id="ARBA00023315"/>
    </source>
</evidence>
<organism evidence="4 5">
    <name type="scientific">Flagellimonas flava</name>
    <dbReference type="NCBI Taxonomy" id="570519"/>
    <lineage>
        <taxon>Bacteria</taxon>
        <taxon>Pseudomonadati</taxon>
        <taxon>Bacteroidota</taxon>
        <taxon>Flavobacteriia</taxon>
        <taxon>Flavobacteriales</taxon>
        <taxon>Flavobacteriaceae</taxon>
        <taxon>Flagellimonas</taxon>
    </lineage>
</organism>
<keyword evidence="1" id="KW-0028">Amino-acid biosynthesis</keyword>
<dbReference type="InterPro" id="IPR011004">
    <property type="entry name" value="Trimer_LpxA-like_sf"/>
</dbReference>
<dbReference type="CDD" id="cd03354">
    <property type="entry name" value="LbH_SAT"/>
    <property type="match status" value="1"/>
</dbReference>
<keyword evidence="5" id="KW-1185">Reference proteome</keyword>
<gene>
    <name evidence="4" type="ORF">SAMN04488116_0943</name>
</gene>
<evidence type="ECO:0000256" key="2">
    <source>
        <dbReference type="ARBA" id="ARBA00022679"/>
    </source>
</evidence>
<dbReference type="RefSeq" id="WP_073176773.1">
    <property type="nucleotide sequence ID" value="NZ_FQWL01000001.1"/>
</dbReference>
<dbReference type="GO" id="GO:0016746">
    <property type="term" value="F:acyltransferase activity"/>
    <property type="evidence" value="ECO:0007669"/>
    <property type="project" value="UniProtKB-KW"/>
</dbReference>
<dbReference type="AlphaFoldDB" id="A0A1M5IV35"/>
<name>A0A1M5IV35_9FLAO</name>
<dbReference type="Gene3D" id="2.160.10.10">
    <property type="entry name" value="Hexapeptide repeat proteins"/>
    <property type="match status" value="1"/>
</dbReference>
<protein>
    <submittedName>
        <fullName evidence="4">Serine O-acetyltransferase</fullName>
    </submittedName>
</protein>
<reference evidence="5" key="1">
    <citation type="submission" date="2016-11" db="EMBL/GenBank/DDBJ databases">
        <authorList>
            <person name="Varghese N."/>
            <person name="Submissions S."/>
        </authorList>
    </citation>
    <scope>NUCLEOTIDE SEQUENCE [LARGE SCALE GENOMIC DNA]</scope>
    <source>
        <strain evidence="5">DSM 22638</strain>
    </source>
</reference>
<dbReference type="InterPro" id="IPR042122">
    <property type="entry name" value="Ser_AcTrfase_N_sf"/>
</dbReference>
<accession>A0A1M5IV35</accession>
<dbReference type="SUPFAM" id="SSF51161">
    <property type="entry name" value="Trimeric LpxA-like enzymes"/>
    <property type="match status" value="1"/>
</dbReference>
<dbReference type="InterPro" id="IPR045304">
    <property type="entry name" value="LbH_SAT"/>
</dbReference>
<keyword evidence="3" id="KW-0012">Acyltransferase</keyword>
<dbReference type="GO" id="GO:0008652">
    <property type="term" value="P:amino acid biosynthetic process"/>
    <property type="evidence" value="ECO:0007669"/>
    <property type="project" value="UniProtKB-KW"/>
</dbReference>
<dbReference type="PANTHER" id="PTHR42811">
    <property type="entry name" value="SERINE ACETYLTRANSFERASE"/>
    <property type="match status" value="1"/>
</dbReference>
<dbReference type="NCBIfam" id="NF041874">
    <property type="entry name" value="EPS_EpsC"/>
    <property type="match status" value="1"/>
</dbReference>
<proteinExistence type="predicted"/>
<dbReference type="STRING" id="570519.SAMN04488116_0943"/>
<dbReference type="OrthoDB" id="9801456at2"/>
<evidence type="ECO:0000256" key="1">
    <source>
        <dbReference type="ARBA" id="ARBA00022605"/>
    </source>
</evidence>
<keyword evidence="2 4" id="KW-0808">Transferase</keyword>
<evidence type="ECO:0000313" key="4">
    <source>
        <dbReference type="EMBL" id="SHG32126.1"/>
    </source>
</evidence>
<dbReference type="InterPro" id="IPR053376">
    <property type="entry name" value="Serine_acetyltransferase"/>
</dbReference>
<dbReference type="EMBL" id="FQWL01000001">
    <property type="protein sequence ID" value="SHG32126.1"/>
    <property type="molecule type" value="Genomic_DNA"/>
</dbReference>
<dbReference type="Gene3D" id="1.10.3130.10">
    <property type="entry name" value="serine acetyltransferase, domain 1"/>
    <property type="match status" value="1"/>
</dbReference>
<sequence length="263" mass="29329">MDKETIINELNRHKKLPYLDYRLKEETEDFTKLLFHTLFDVNTPVAENLEILEKKFSVLVSLACWELDKPCTKVWDSYVQTLPGILERLNLDAEAIVNGDPASLSLQEIYMAYPGFYATAIYRLAHELYTRGFPLVPRLMTEYAHRQTGVDINPGAQIGKSFFIDHATGVVIGETAIIHDNVKVYQGVTLGALYVAKNLQKTKRHPTIMSNVTIYANATILGGNTVIGENSVIGGNAWLTASVPPNSTVFHTSEVRIKTASDV</sequence>
<dbReference type="Proteomes" id="UP000184532">
    <property type="component" value="Unassembled WGS sequence"/>
</dbReference>